<protein>
    <submittedName>
        <fullName evidence="1">Uncharacterized protein</fullName>
    </submittedName>
</protein>
<evidence type="ECO:0000313" key="1">
    <source>
        <dbReference type="EMBL" id="CAH2075991.1"/>
    </source>
</evidence>
<dbReference type="Proteomes" id="UP000837857">
    <property type="component" value="Chromosome 9"/>
</dbReference>
<reference evidence="1" key="1">
    <citation type="submission" date="2022-03" db="EMBL/GenBank/DDBJ databases">
        <authorList>
            <person name="Martin H S."/>
        </authorList>
    </citation>
    <scope>NUCLEOTIDE SEQUENCE</scope>
</reference>
<organism evidence="1 2">
    <name type="scientific">Iphiclides podalirius</name>
    <name type="common">scarce swallowtail</name>
    <dbReference type="NCBI Taxonomy" id="110791"/>
    <lineage>
        <taxon>Eukaryota</taxon>
        <taxon>Metazoa</taxon>
        <taxon>Ecdysozoa</taxon>
        <taxon>Arthropoda</taxon>
        <taxon>Hexapoda</taxon>
        <taxon>Insecta</taxon>
        <taxon>Pterygota</taxon>
        <taxon>Neoptera</taxon>
        <taxon>Endopterygota</taxon>
        <taxon>Lepidoptera</taxon>
        <taxon>Glossata</taxon>
        <taxon>Ditrysia</taxon>
        <taxon>Papilionoidea</taxon>
        <taxon>Papilionidae</taxon>
        <taxon>Papilioninae</taxon>
        <taxon>Iphiclides</taxon>
    </lineage>
</organism>
<dbReference type="EMBL" id="OW152821">
    <property type="protein sequence ID" value="CAH2075991.1"/>
    <property type="molecule type" value="Genomic_DNA"/>
</dbReference>
<evidence type="ECO:0000313" key="2">
    <source>
        <dbReference type="Proteomes" id="UP000837857"/>
    </source>
</evidence>
<gene>
    <name evidence="1" type="ORF">IPOD504_LOCUS17083</name>
</gene>
<proteinExistence type="predicted"/>
<keyword evidence="2" id="KW-1185">Reference proteome</keyword>
<accession>A0ABN8J750</accession>
<feature type="non-terminal residue" evidence="1">
    <location>
        <position position="1"/>
    </location>
</feature>
<sequence>MPLSFIVGQFYGRRGSPRPWRVRVMIATGTRGVPLTADRPAVRFMEALRITSVTGQSLSALPVLRDVRPGKYHDLVYHDLVYHDLVYHDLVYHDLMYHDEVLAAIARCINLHHATRYSDRGSLFTCTARCDGHNGRATVSAERAPTLC</sequence>
<name>A0ABN8J750_9NEOP</name>